<dbReference type="InParanoid" id="G4TC98"/>
<proteinExistence type="predicted"/>
<dbReference type="EMBL" id="CAFZ01000043">
    <property type="protein sequence ID" value="CCA68961.1"/>
    <property type="molecule type" value="Genomic_DNA"/>
</dbReference>
<organism evidence="1 2">
    <name type="scientific">Serendipita indica (strain DSM 11827)</name>
    <name type="common">Root endophyte fungus</name>
    <name type="synonym">Piriformospora indica</name>
    <dbReference type="NCBI Taxonomy" id="1109443"/>
    <lineage>
        <taxon>Eukaryota</taxon>
        <taxon>Fungi</taxon>
        <taxon>Dikarya</taxon>
        <taxon>Basidiomycota</taxon>
        <taxon>Agaricomycotina</taxon>
        <taxon>Agaricomycetes</taxon>
        <taxon>Sebacinales</taxon>
        <taxon>Serendipitaceae</taxon>
        <taxon>Serendipita</taxon>
    </lineage>
</organism>
<dbReference type="AlphaFoldDB" id="G4TC98"/>
<sequence>MTLERSSFDIVHIDMHLTRLYDLKVIEFSNALDILLLSDYDIVGTSTNLIGLWTLLSHEPKWTLYGRGPCKQQLLHHKAYSKVLEYFHGRPNGLAKACSNLTNLRNLLCFEPEWARKYNVVRYLSSNPDLPSIPIGNLDFILEAIDAFEGDVPQVHDEFLSVLKAAGLTERFPSVRRGLDLSPKDILNASNMVFELWRSNGFNTPVSRSLAVFSDQPIFYDSASNVLIYLHALRHSSYRQDLLDTLISISATFPTNFQPKTMSQVLLAFAFCPNNHYSLASLLDNTFDKLRSLALPHWELMRKYGYNLARIGDVRQTLEASFPAALVDKGYHWIWFMFNNFNIEVTMTDATLMPTTFPELGPGERISEIKRMHWARGLQMTYKWEHFVLNRFI</sequence>
<evidence type="ECO:0000313" key="1">
    <source>
        <dbReference type="EMBL" id="CCA68961.1"/>
    </source>
</evidence>
<evidence type="ECO:0000313" key="2">
    <source>
        <dbReference type="Proteomes" id="UP000007148"/>
    </source>
</evidence>
<dbReference type="HOGENOM" id="CLU_723833_0_0_1"/>
<comment type="caution">
    <text evidence="1">The sequence shown here is derived from an EMBL/GenBank/DDBJ whole genome shotgun (WGS) entry which is preliminary data.</text>
</comment>
<keyword evidence="2" id="KW-1185">Reference proteome</keyword>
<dbReference type="Proteomes" id="UP000007148">
    <property type="component" value="Unassembled WGS sequence"/>
</dbReference>
<protein>
    <submittedName>
        <fullName evidence="1">Uncharacterized protein</fullName>
    </submittedName>
</protein>
<accession>G4TC98</accession>
<reference evidence="1 2" key="1">
    <citation type="journal article" date="2011" name="PLoS Pathog.">
        <title>Endophytic Life Strategies Decoded by Genome and Transcriptome Analyses of the Mutualistic Root Symbiont Piriformospora indica.</title>
        <authorList>
            <person name="Zuccaro A."/>
            <person name="Lahrmann U."/>
            <person name="Guldener U."/>
            <person name="Langen G."/>
            <person name="Pfiffi S."/>
            <person name="Biedenkopf D."/>
            <person name="Wong P."/>
            <person name="Samans B."/>
            <person name="Grimm C."/>
            <person name="Basiewicz M."/>
            <person name="Murat C."/>
            <person name="Martin F."/>
            <person name="Kogel K.H."/>
        </authorList>
    </citation>
    <scope>NUCLEOTIDE SEQUENCE [LARGE SCALE GENOMIC DNA]</scope>
    <source>
        <strain evidence="1 2">DSM 11827</strain>
    </source>
</reference>
<name>G4TC98_SERID</name>
<gene>
    <name evidence="1" type="ORF">PIIN_02821</name>
</gene>